<evidence type="ECO:0000313" key="3">
    <source>
        <dbReference type="Proteomes" id="UP001054902"/>
    </source>
</evidence>
<dbReference type="PANTHER" id="PTHR33383">
    <property type="entry name" value="MEMBRANE PROTEIN INSERTION EFFICIENCY FACTOR-RELATED"/>
    <property type="match status" value="1"/>
</dbReference>
<evidence type="ECO:0000256" key="1">
    <source>
        <dbReference type="SAM" id="Coils"/>
    </source>
</evidence>
<name>A0AAD3H0Y4_9STRA</name>
<dbReference type="Pfam" id="PF01809">
    <property type="entry name" value="YidD"/>
    <property type="match status" value="1"/>
</dbReference>
<dbReference type="Proteomes" id="UP001054902">
    <property type="component" value="Unassembled WGS sequence"/>
</dbReference>
<organism evidence="2 3">
    <name type="scientific">Chaetoceros tenuissimus</name>
    <dbReference type="NCBI Taxonomy" id="426638"/>
    <lineage>
        <taxon>Eukaryota</taxon>
        <taxon>Sar</taxon>
        <taxon>Stramenopiles</taxon>
        <taxon>Ochrophyta</taxon>
        <taxon>Bacillariophyta</taxon>
        <taxon>Coscinodiscophyceae</taxon>
        <taxon>Chaetocerotophycidae</taxon>
        <taxon>Chaetocerotales</taxon>
        <taxon>Chaetocerotaceae</taxon>
        <taxon>Chaetoceros</taxon>
    </lineage>
</organism>
<dbReference type="PANTHER" id="PTHR33383:SF1">
    <property type="entry name" value="MEMBRANE PROTEIN INSERTION EFFICIENCY FACTOR-RELATED"/>
    <property type="match status" value="1"/>
</dbReference>
<dbReference type="AlphaFoldDB" id="A0AAD3H0Y4"/>
<feature type="coiled-coil region" evidence="1">
    <location>
        <begin position="72"/>
        <end position="106"/>
    </location>
</feature>
<gene>
    <name evidence="2" type="ORF">CTEN210_02303</name>
</gene>
<dbReference type="NCBIfam" id="TIGR00278">
    <property type="entry name" value="membrane protein insertion efficiency factor YidD"/>
    <property type="match status" value="1"/>
</dbReference>
<keyword evidence="1" id="KW-0175">Coiled coil</keyword>
<accession>A0AAD3H0Y4</accession>
<protein>
    <recommendedName>
        <fullName evidence="4">Membrane protein insertion efficiency factor</fullName>
    </recommendedName>
</protein>
<proteinExistence type="inferred from homology"/>
<dbReference type="EMBL" id="BLLK01000022">
    <property type="protein sequence ID" value="GFH45829.1"/>
    <property type="molecule type" value="Genomic_DNA"/>
</dbReference>
<dbReference type="SMART" id="SM01234">
    <property type="entry name" value="Haemolytic"/>
    <property type="match status" value="1"/>
</dbReference>
<sequence length="191" mass="21405">MIYNSVQACSSCLISSTVGAAGFNTLANKRQSKHYLHQHHNLSSNAKSGFVFLAFQKLASNMSSFRGEAFSIEKDDERKREFDEIMAEAKEKRERLKEEEESLEEKPSNVVVSAGMVGAIGFYKNFISPLLPPACRFLPTCSQYGVQAIEEFGPEKGLILIAWRLMRCSPFGGRGYDPPKWPPVAYNYGSY</sequence>
<reference evidence="2 3" key="1">
    <citation type="journal article" date="2021" name="Sci. Rep.">
        <title>The genome of the diatom Chaetoceros tenuissimus carries an ancient integrated fragment of an extant virus.</title>
        <authorList>
            <person name="Hongo Y."/>
            <person name="Kimura K."/>
            <person name="Takaki Y."/>
            <person name="Yoshida Y."/>
            <person name="Baba S."/>
            <person name="Kobayashi G."/>
            <person name="Nagasaki K."/>
            <person name="Hano T."/>
            <person name="Tomaru Y."/>
        </authorList>
    </citation>
    <scope>NUCLEOTIDE SEQUENCE [LARGE SCALE GENOMIC DNA]</scope>
    <source>
        <strain evidence="2 3">NIES-3715</strain>
    </source>
</reference>
<dbReference type="HAMAP" id="MF_00386">
    <property type="entry name" value="UPF0161_YidD"/>
    <property type="match status" value="1"/>
</dbReference>
<keyword evidence="3" id="KW-1185">Reference proteome</keyword>
<evidence type="ECO:0000313" key="2">
    <source>
        <dbReference type="EMBL" id="GFH45829.1"/>
    </source>
</evidence>
<evidence type="ECO:0008006" key="4">
    <source>
        <dbReference type="Google" id="ProtNLM"/>
    </source>
</evidence>
<dbReference type="InterPro" id="IPR002696">
    <property type="entry name" value="Membr_insert_effic_factor_YidD"/>
</dbReference>
<comment type="caution">
    <text evidence="2">The sequence shown here is derived from an EMBL/GenBank/DDBJ whole genome shotgun (WGS) entry which is preliminary data.</text>
</comment>